<dbReference type="GO" id="GO:0003677">
    <property type="term" value="F:DNA binding"/>
    <property type="evidence" value="ECO:0007669"/>
    <property type="project" value="UniProtKB-UniRule"/>
</dbReference>
<dbReference type="EMBL" id="CBLX010000018">
    <property type="protein sequence ID" value="CDG40515.1"/>
    <property type="molecule type" value="Genomic_DNA"/>
</dbReference>
<dbReference type="PROSITE" id="PS50977">
    <property type="entry name" value="HTH_TETR_2"/>
    <property type="match status" value="1"/>
</dbReference>
<dbReference type="Pfam" id="PF00440">
    <property type="entry name" value="TetR_N"/>
    <property type="match status" value="1"/>
</dbReference>
<dbReference type="eggNOG" id="COG1309">
    <property type="taxonomic scope" value="Bacteria"/>
</dbReference>
<dbReference type="SUPFAM" id="SSF46689">
    <property type="entry name" value="Homeodomain-like"/>
    <property type="match status" value="1"/>
</dbReference>
<protein>
    <submittedName>
        <fullName evidence="5">Transcriptional regulator, TetR family</fullName>
    </submittedName>
</protein>
<gene>
    <name evidence="5" type="ORF">ASAP_2470</name>
</gene>
<name>A0A060QHT1_9PROT</name>
<dbReference type="Pfam" id="PF08362">
    <property type="entry name" value="TetR_C_3"/>
    <property type="match status" value="1"/>
</dbReference>
<reference evidence="5 6" key="2">
    <citation type="journal article" date="2014" name="PLoS ONE">
        <title>Evolution of mitochondria reconstructed from the energy metabolism of living bacteria.</title>
        <authorList>
            <person name="Degli Esposti M."/>
            <person name="Chouaia B."/>
            <person name="Comandatore F."/>
            <person name="Crotti E."/>
            <person name="Sassera D."/>
            <person name="Lievens P.M."/>
            <person name="Daffonchio D."/>
            <person name="Bandi C."/>
        </authorList>
    </citation>
    <scope>NUCLEOTIDE SEQUENCE [LARGE SCALE GENOMIC DNA]</scope>
    <source>
        <strain evidence="5 6">SF2.1</strain>
    </source>
</reference>
<dbReference type="PANTHER" id="PTHR30328">
    <property type="entry name" value="TRANSCRIPTIONAL REPRESSOR"/>
    <property type="match status" value="1"/>
</dbReference>
<comment type="caution">
    <text evidence="5">The sequence shown here is derived from an EMBL/GenBank/DDBJ whole genome shotgun (WGS) entry which is preliminary data.</text>
</comment>
<dbReference type="AlphaFoldDB" id="A0A060QHT1"/>
<dbReference type="InterPro" id="IPR009057">
    <property type="entry name" value="Homeodomain-like_sf"/>
</dbReference>
<dbReference type="SUPFAM" id="SSF48498">
    <property type="entry name" value="Tetracyclin repressor-like, C-terminal domain"/>
    <property type="match status" value="1"/>
</dbReference>
<evidence type="ECO:0000259" key="4">
    <source>
        <dbReference type="PROSITE" id="PS50977"/>
    </source>
</evidence>
<dbReference type="Gene3D" id="1.10.357.10">
    <property type="entry name" value="Tetracycline Repressor, domain 2"/>
    <property type="match status" value="1"/>
</dbReference>
<evidence type="ECO:0000313" key="5">
    <source>
        <dbReference type="EMBL" id="CDG40515.1"/>
    </source>
</evidence>
<dbReference type="InterPro" id="IPR001647">
    <property type="entry name" value="HTH_TetR"/>
</dbReference>
<feature type="domain" description="HTH tetR-type" evidence="4">
    <location>
        <begin position="58"/>
        <end position="118"/>
    </location>
</feature>
<organism evidence="5 6">
    <name type="scientific">Asaia bogorensis</name>
    <dbReference type="NCBI Taxonomy" id="91915"/>
    <lineage>
        <taxon>Bacteria</taxon>
        <taxon>Pseudomonadati</taxon>
        <taxon>Pseudomonadota</taxon>
        <taxon>Alphaproteobacteria</taxon>
        <taxon>Acetobacterales</taxon>
        <taxon>Acetobacteraceae</taxon>
        <taxon>Asaia</taxon>
    </lineage>
</organism>
<keyword evidence="1 2" id="KW-0238">DNA-binding</keyword>
<dbReference type="InterPro" id="IPR013573">
    <property type="entry name" value="Tscrpt_reg_YcdC_C"/>
</dbReference>
<proteinExistence type="predicted"/>
<evidence type="ECO:0000313" key="6">
    <source>
        <dbReference type="Proteomes" id="UP000027583"/>
    </source>
</evidence>
<dbReference type="GO" id="GO:0045892">
    <property type="term" value="P:negative regulation of DNA-templated transcription"/>
    <property type="evidence" value="ECO:0007669"/>
    <property type="project" value="InterPro"/>
</dbReference>
<dbReference type="Proteomes" id="UP000027583">
    <property type="component" value="Unassembled WGS sequence"/>
</dbReference>
<sequence>MTDNTAPLAGRILPHKDHLASVHHDSADSDLAPRGFRAKASPDTDTIKKPRRPSAPRQAMLPQILNAAETTFGTRGLNGTRLEEIAALCDIPKANILYYFGSKEELYNATLKRLLDVWLDDADHWLSADRDPIEGMEGYLRAKIAFSRTRPEGSRLFAQELLSGGQRLEGFLKDVLRAHVDRHAAIFLGWQSRGLMTPIDPTHFLCLLWSGTQAYADMQVQFEALLDTAPLGERDYDTALETFMILVRPLFPRAG</sequence>
<dbReference type="InterPro" id="IPR050109">
    <property type="entry name" value="HTH-type_TetR-like_transc_reg"/>
</dbReference>
<dbReference type="PRINTS" id="PR00455">
    <property type="entry name" value="HTHTETR"/>
</dbReference>
<dbReference type="RefSeq" id="WP_023978196.1">
    <property type="nucleotide sequence ID" value="NZ_CBLX010000018.1"/>
</dbReference>
<evidence type="ECO:0000256" key="3">
    <source>
        <dbReference type="SAM" id="MobiDB-lite"/>
    </source>
</evidence>
<accession>A0A060QHT1</accession>
<reference evidence="5 6" key="1">
    <citation type="journal article" date="2014" name="Genome Biol. Evol.">
        <title>Acetic acid bacteria genomes reveal functional traits for adaptation to life in insect guts.</title>
        <authorList>
            <person name="Chouaia B."/>
            <person name="Gaiarsa S."/>
            <person name="Crotti E."/>
            <person name="Comandatore F."/>
            <person name="Degli Esposti M."/>
            <person name="Ricci I."/>
            <person name="Alma A."/>
            <person name="Favia G."/>
            <person name="Bandi C."/>
            <person name="Daffonchio D."/>
        </authorList>
    </citation>
    <scope>NUCLEOTIDE SEQUENCE [LARGE SCALE GENOMIC DNA]</scope>
    <source>
        <strain evidence="5 6">SF2.1</strain>
    </source>
</reference>
<feature type="region of interest" description="Disordered" evidence="3">
    <location>
        <begin position="23"/>
        <end position="58"/>
    </location>
</feature>
<dbReference type="InterPro" id="IPR036271">
    <property type="entry name" value="Tet_transcr_reg_TetR-rel_C_sf"/>
</dbReference>
<dbReference type="Gene3D" id="1.10.10.60">
    <property type="entry name" value="Homeodomain-like"/>
    <property type="match status" value="1"/>
</dbReference>
<dbReference type="PANTHER" id="PTHR30328:SF54">
    <property type="entry name" value="HTH-TYPE TRANSCRIPTIONAL REPRESSOR SCO4008"/>
    <property type="match status" value="1"/>
</dbReference>
<evidence type="ECO:0000256" key="2">
    <source>
        <dbReference type="PROSITE-ProRule" id="PRU00335"/>
    </source>
</evidence>
<evidence type="ECO:0000256" key="1">
    <source>
        <dbReference type="ARBA" id="ARBA00023125"/>
    </source>
</evidence>
<feature type="DNA-binding region" description="H-T-H motif" evidence="2">
    <location>
        <begin position="81"/>
        <end position="100"/>
    </location>
</feature>